<accession>A0ABU0D3U8</accession>
<dbReference type="InterPro" id="IPR027383">
    <property type="entry name" value="Znf_put"/>
</dbReference>
<feature type="transmembrane region" description="Helical" evidence="1">
    <location>
        <begin position="118"/>
        <end position="139"/>
    </location>
</feature>
<dbReference type="RefSeq" id="WP_244681356.1">
    <property type="nucleotide sequence ID" value="NZ_JALIRM010000005.1"/>
</dbReference>
<proteinExistence type="predicted"/>
<protein>
    <recommendedName>
        <fullName evidence="2">Putative zinc-finger domain-containing protein</fullName>
    </recommendedName>
</protein>
<dbReference type="Proteomes" id="UP001232343">
    <property type="component" value="Unassembled WGS sequence"/>
</dbReference>
<keyword evidence="1" id="KW-1133">Transmembrane helix</keyword>
<feature type="domain" description="Putative zinc-finger" evidence="2">
    <location>
        <begin position="5"/>
        <end position="39"/>
    </location>
</feature>
<feature type="transmembrane region" description="Helical" evidence="1">
    <location>
        <begin position="95"/>
        <end position="113"/>
    </location>
</feature>
<evidence type="ECO:0000256" key="1">
    <source>
        <dbReference type="SAM" id="Phobius"/>
    </source>
</evidence>
<dbReference type="EMBL" id="JAUSUO010000003">
    <property type="protein sequence ID" value="MDQ0343087.1"/>
    <property type="molecule type" value="Genomic_DNA"/>
</dbReference>
<evidence type="ECO:0000313" key="3">
    <source>
        <dbReference type="EMBL" id="MDQ0343087.1"/>
    </source>
</evidence>
<keyword evidence="4" id="KW-1185">Reference proteome</keyword>
<reference evidence="3 4" key="1">
    <citation type="submission" date="2023-07" db="EMBL/GenBank/DDBJ databases">
        <title>Genomic Encyclopedia of Type Strains, Phase IV (KMG-IV): sequencing the most valuable type-strain genomes for metagenomic binning, comparative biology and taxonomic classification.</title>
        <authorList>
            <person name="Goeker M."/>
        </authorList>
    </citation>
    <scope>NUCLEOTIDE SEQUENCE [LARGE SCALE GENOMIC DNA]</scope>
    <source>
        <strain evidence="3 4">DSM 27848</strain>
    </source>
</reference>
<keyword evidence="1" id="KW-0472">Membrane</keyword>
<gene>
    <name evidence="3" type="ORF">J2S14_001901</name>
</gene>
<dbReference type="Pfam" id="PF13490">
    <property type="entry name" value="zf-HC2"/>
    <property type="match status" value="1"/>
</dbReference>
<evidence type="ECO:0000259" key="2">
    <source>
        <dbReference type="Pfam" id="PF13490"/>
    </source>
</evidence>
<evidence type="ECO:0000313" key="4">
    <source>
        <dbReference type="Proteomes" id="UP001232343"/>
    </source>
</evidence>
<feature type="transmembrane region" description="Helical" evidence="1">
    <location>
        <begin position="145"/>
        <end position="171"/>
    </location>
</feature>
<name>A0ABU0D3U8_9BACI</name>
<keyword evidence="1" id="KW-0812">Transmembrane</keyword>
<comment type="caution">
    <text evidence="3">The sequence shown here is derived from an EMBL/GenBank/DDBJ whole genome shotgun (WGS) entry which is preliminary data.</text>
</comment>
<feature type="transmembrane region" description="Helical" evidence="1">
    <location>
        <begin position="71"/>
        <end position="89"/>
    </location>
</feature>
<sequence length="180" mass="20123">MNKDCSIVEDLLPLYNEGLLQDETTEWVETHLENCESCRELALLSKEPIEKENITSTVDTESMIKKINLKLSIYQIIFVAISFIFAIKTSLLHESFGFILTYPILGLITFLFYQRFLIVAVIAFLPNFIWSLIDIASGAPITLDAIIGSIFLASIHLAFALVGSVIGLLILKLRERGPAS</sequence>
<organism evidence="3 4">
    <name type="scientific">Lederbergia wuyishanensis</name>
    <dbReference type="NCBI Taxonomy" id="1347903"/>
    <lineage>
        <taxon>Bacteria</taxon>
        <taxon>Bacillati</taxon>
        <taxon>Bacillota</taxon>
        <taxon>Bacilli</taxon>
        <taxon>Bacillales</taxon>
        <taxon>Bacillaceae</taxon>
        <taxon>Lederbergia</taxon>
    </lineage>
</organism>